<dbReference type="CDD" id="cd23767">
    <property type="entry name" value="IQCD"/>
    <property type="match status" value="1"/>
</dbReference>
<gene>
    <name evidence="7" type="primary">LOC107412122</name>
</gene>
<dbReference type="AlphaFoldDB" id="A0A6P3ZCK0"/>
<dbReference type="PANTHER" id="PTHR32295">
    <property type="entry name" value="IQ-DOMAIN 5-RELATED"/>
    <property type="match status" value="1"/>
</dbReference>
<organism evidence="6 7">
    <name type="scientific">Ziziphus jujuba</name>
    <name type="common">Chinese jujube</name>
    <name type="synonym">Ziziphus sativa</name>
    <dbReference type="NCBI Taxonomy" id="326968"/>
    <lineage>
        <taxon>Eukaryota</taxon>
        <taxon>Viridiplantae</taxon>
        <taxon>Streptophyta</taxon>
        <taxon>Embryophyta</taxon>
        <taxon>Tracheophyta</taxon>
        <taxon>Spermatophyta</taxon>
        <taxon>Magnoliopsida</taxon>
        <taxon>eudicotyledons</taxon>
        <taxon>Gunneridae</taxon>
        <taxon>Pentapetalae</taxon>
        <taxon>rosids</taxon>
        <taxon>fabids</taxon>
        <taxon>Rosales</taxon>
        <taxon>Rhamnaceae</taxon>
        <taxon>Paliureae</taxon>
        <taxon>Ziziphus</taxon>
    </lineage>
</organism>
<keyword evidence="6" id="KW-1185">Reference proteome</keyword>
<dbReference type="GO" id="GO:0005516">
    <property type="term" value="F:calmodulin binding"/>
    <property type="evidence" value="ECO:0007669"/>
    <property type="project" value="UniProtKB-KW"/>
</dbReference>
<feature type="domain" description="DUF4005" evidence="5">
    <location>
        <begin position="269"/>
        <end position="313"/>
    </location>
</feature>
<dbReference type="InParanoid" id="A0A6P3ZCK0"/>
<comment type="similarity">
    <text evidence="2">Belongs to the IQD family.</text>
</comment>
<dbReference type="Proteomes" id="UP001652623">
    <property type="component" value="Chromosome 10"/>
</dbReference>
<evidence type="ECO:0000256" key="2">
    <source>
        <dbReference type="ARBA" id="ARBA00024341"/>
    </source>
</evidence>
<keyword evidence="1" id="KW-0112">Calmodulin-binding</keyword>
<dbReference type="Pfam" id="PF00612">
    <property type="entry name" value="IQ"/>
    <property type="match status" value="2"/>
</dbReference>
<comment type="subunit">
    <text evidence="3">Binds to multiple calmodulin (CaM) in the presence of Ca(2+) and CaM-like proteins.</text>
</comment>
<dbReference type="RefSeq" id="XP_015875322.3">
    <property type="nucleotide sequence ID" value="XM_016019836.4"/>
</dbReference>
<dbReference type="InterPro" id="IPR000048">
    <property type="entry name" value="IQ_motif_EF-hand-BS"/>
</dbReference>
<proteinExistence type="inferred from homology"/>
<sequence length="409" mass="46576">MGKASRWIRNFLIGKKEDRKKNDASFSVESQTTKSESVPGTPKVKRKWSFGKASGKEATHKFSKSFDSIDPSKLPIQAVAKSESQKSHTKAMVAIRGQIEYAAATKIQSVFRSYLAKKALHALRGLVKLQASVRGHLVRKQTTDILKRMHALMAIQVRARVQRIQLAAAEEAQYVVKTRSSFHKGFIPETGVRALQRDRNKLDTNPNETRLVSKSSSGYLNHSQMERIDTTINNSGHLSISKRHQYEEHSFRTAENPTRTSFIHQQPNFPNPTACNDHYSFLPNYMANTESSKAKYRSQSEPKQRPKWNNMKQKTKHTEIMDAIDISMDDQILKPSNSQFRLINGLDKHDPWFLKLYKTRRTVNDSNYDSISTSTGHSNYFESLAAYEVGMCLALLHCAKLCTAFQMVF</sequence>
<dbReference type="Pfam" id="PF13178">
    <property type="entry name" value="DUF4005"/>
    <property type="match status" value="1"/>
</dbReference>
<dbReference type="PANTHER" id="PTHR32295:SF263">
    <property type="entry name" value="DUF4005 DOMAIN-CONTAINING PROTEIN"/>
    <property type="match status" value="1"/>
</dbReference>
<dbReference type="GeneID" id="107412122"/>
<dbReference type="Gene3D" id="1.20.5.190">
    <property type="match status" value="1"/>
</dbReference>
<evidence type="ECO:0000256" key="3">
    <source>
        <dbReference type="ARBA" id="ARBA00024378"/>
    </source>
</evidence>
<dbReference type="KEGG" id="zju:107412122"/>
<evidence type="ECO:0000259" key="5">
    <source>
        <dbReference type="Pfam" id="PF13178"/>
    </source>
</evidence>
<accession>A0A6P3ZCK0</accession>
<name>A0A6P3ZCK0_ZIZJJ</name>
<protein>
    <submittedName>
        <fullName evidence="7">Protein IQ-DOMAIN 19 isoform X1</fullName>
    </submittedName>
</protein>
<feature type="compositionally biased region" description="Polar residues" evidence="4">
    <location>
        <begin position="24"/>
        <end position="38"/>
    </location>
</feature>
<evidence type="ECO:0000313" key="7">
    <source>
        <dbReference type="RefSeq" id="XP_015875322.3"/>
    </source>
</evidence>
<dbReference type="InterPro" id="IPR025064">
    <property type="entry name" value="DUF4005"/>
</dbReference>
<evidence type="ECO:0000256" key="4">
    <source>
        <dbReference type="SAM" id="MobiDB-lite"/>
    </source>
</evidence>
<reference evidence="7" key="1">
    <citation type="submission" date="2025-08" db="UniProtKB">
        <authorList>
            <consortium name="RefSeq"/>
        </authorList>
    </citation>
    <scope>IDENTIFICATION</scope>
    <source>
        <tissue evidence="7">Seedling</tissue>
    </source>
</reference>
<feature type="region of interest" description="Disordered" evidence="4">
    <location>
        <begin position="22"/>
        <end position="52"/>
    </location>
</feature>
<evidence type="ECO:0000313" key="6">
    <source>
        <dbReference type="Proteomes" id="UP001652623"/>
    </source>
</evidence>
<dbReference type="PROSITE" id="PS50096">
    <property type="entry name" value="IQ"/>
    <property type="match status" value="2"/>
</dbReference>
<evidence type="ECO:0000256" key="1">
    <source>
        <dbReference type="ARBA" id="ARBA00022860"/>
    </source>
</evidence>